<dbReference type="EMBL" id="GBEZ01008297">
    <property type="protein sequence ID" value="JAC77236.1"/>
    <property type="molecule type" value="Transcribed_RNA"/>
</dbReference>
<protein>
    <submittedName>
        <fullName evidence="3">Uncharacterized protein</fullName>
    </submittedName>
</protein>
<sequence length="377" mass="41391">LKQLKYSRRLSVLLVKGVSFLHITLSALEMSSIHPSNDSETEDEEREAKKGGKRAAPAHSCNQQQAVLVLMSINLVFMVVFGSTLAYIAISLQSSSVTQKFVDDLTPGQVNTVLEKVANADVLPVIFSNLPFILGNSQTNWPSLAGKFFVDELPALLEDGSESIDKLRSFVEEIWESTTDSTLDGFFTYVTRLMNLFGSLLRSSAAAMSPPAQVTADAEPALGKVSGVFGASLALLGLKPKNGGEGSGYFYPALEWAQTQAETRGLVEFFDACASTLRMLEESQTINLYRAKFPKDPFWDCDSQFSFSYSNFDSGIPEVCRRTDLLFGGSQTCQCDVRGDFPSAVALFLDIEEDIMLELIRNVRDFCISASIALQRK</sequence>
<evidence type="ECO:0000256" key="1">
    <source>
        <dbReference type="SAM" id="MobiDB-lite"/>
    </source>
</evidence>
<feature type="non-terminal residue" evidence="3">
    <location>
        <position position="1"/>
    </location>
</feature>
<keyword evidence="2" id="KW-0812">Transmembrane</keyword>
<feature type="region of interest" description="Disordered" evidence="1">
    <location>
        <begin position="33"/>
        <end position="57"/>
    </location>
</feature>
<proteinExistence type="predicted"/>
<gene>
    <name evidence="3" type="ORF">TSPGSL018_18215</name>
</gene>
<evidence type="ECO:0000313" key="3">
    <source>
        <dbReference type="EMBL" id="JAC77236.1"/>
    </source>
</evidence>
<keyword evidence="2" id="KW-0472">Membrane</keyword>
<feature type="transmembrane region" description="Helical" evidence="2">
    <location>
        <begin position="67"/>
        <end position="90"/>
    </location>
</feature>
<reference evidence="3" key="1">
    <citation type="submission" date="2014-05" db="EMBL/GenBank/DDBJ databases">
        <title>The transcriptome of the halophilic microalga Tetraselmis sp. GSL018 isolated from the Great Salt Lake, Utah.</title>
        <authorList>
            <person name="Jinkerson R.E."/>
            <person name="D'Adamo S."/>
            <person name="Posewitz M.C."/>
        </authorList>
    </citation>
    <scope>NUCLEOTIDE SEQUENCE</scope>
    <source>
        <strain evidence="3">GSL018</strain>
    </source>
</reference>
<dbReference type="AlphaFoldDB" id="A0A061S374"/>
<evidence type="ECO:0000256" key="2">
    <source>
        <dbReference type="SAM" id="Phobius"/>
    </source>
</evidence>
<organism evidence="3">
    <name type="scientific">Tetraselmis sp. GSL018</name>
    <dbReference type="NCBI Taxonomy" id="582737"/>
    <lineage>
        <taxon>Eukaryota</taxon>
        <taxon>Viridiplantae</taxon>
        <taxon>Chlorophyta</taxon>
        <taxon>core chlorophytes</taxon>
        <taxon>Chlorodendrophyceae</taxon>
        <taxon>Chlorodendrales</taxon>
        <taxon>Chlorodendraceae</taxon>
        <taxon>Tetraselmis</taxon>
    </lineage>
</organism>
<keyword evidence="2" id="KW-1133">Transmembrane helix</keyword>
<accession>A0A061S374</accession>
<name>A0A061S374_9CHLO</name>